<feature type="compositionally biased region" description="Polar residues" evidence="5">
    <location>
        <begin position="805"/>
        <end position="814"/>
    </location>
</feature>
<keyword evidence="2 4" id="KW-0863">Zinc-finger</keyword>
<evidence type="ECO:0000313" key="8">
    <source>
        <dbReference type="Proteomes" id="UP000693981"/>
    </source>
</evidence>
<feature type="region of interest" description="Disordered" evidence="5">
    <location>
        <begin position="416"/>
        <end position="452"/>
    </location>
</feature>
<feature type="compositionally biased region" description="Polar residues" evidence="5">
    <location>
        <begin position="863"/>
        <end position="879"/>
    </location>
</feature>
<dbReference type="Pfam" id="PF01363">
    <property type="entry name" value="FYVE"/>
    <property type="match status" value="1"/>
</dbReference>
<feature type="compositionally biased region" description="Basic and acidic residues" evidence="5">
    <location>
        <begin position="821"/>
        <end position="830"/>
    </location>
</feature>
<gene>
    <name evidence="7" type="ORF">PHYBOEH_005839</name>
</gene>
<feature type="region of interest" description="Disordered" evidence="5">
    <location>
        <begin position="1"/>
        <end position="26"/>
    </location>
</feature>
<evidence type="ECO:0000259" key="6">
    <source>
        <dbReference type="PROSITE" id="PS50178"/>
    </source>
</evidence>
<proteinExistence type="predicted"/>
<feature type="region of interest" description="Disordered" evidence="5">
    <location>
        <begin position="681"/>
        <end position="769"/>
    </location>
</feature>
<keyword evidence="8" id="KW-1185">Reference proteome</keyword>
<feature type="compositionally biased region" description="Pro residues" evidence="5">
    <location>
        <begin position="424"/>
        <end position="434"/>
    </location>
</feature>
<keyword evidence="1" id="KW-0479">Metal-binding</keyword>
<feature type="region of interest" description="Disordered" evidence="5">
    <location>
        <begin position="467"/>
        <end position="497"/>
    </location>
</feature>
<accession>A0A8T1WLP4</accession>
<feature type="region of interest" description="Disordered" evidence="5">
    <location>
        <begin position="581"/>
        <end position="617"/>
    </location>
</feature>
<dbReference type="PANTHER" id="PTHR13510:SF44">
    <property type="entry name" value="RABENOSYN-5"/>
    <property type="match status" value="1"/>
</dbReference>
<feature type="compositionally biased region" description="Basic and acidic residues" evidence="5">
    <location>
        <begin position="442"/>
        <end position="452"/>
    </location>
</feature>
<evidence type="ECO:0000256" key="1">
    <source>
        <dbReference type="ARBA" id="ARBA00022723"/>
    </source>
</evidence>
<evidence type="ECO:0000256" key="4">
    <source>
        <dbReference type="PROSITE-ProRule" id="PRU00091"/>
    </source>
</evidence>
<dbReference type="SMART" id="SM00064">
    <property type="entry name" value="FYVE"/>
    <property type="match status" value="1"/>
</dbReference>
<dbReference type="InterPro" id="IPR000306">
    <property type="entry name" value="Znf_FYVE"/>
</dbReference>
<evidence type="ECO:0000256" key="2">
    <source>
        <dbReference type="ARBA" id="ARBA00022771"/>
    </source>
</evidence>
<sequence length="1006" mass="110136">MARGAPSSSRVAAPAADPQASQRTWTPLREDYFQPPLLSSRERQYLVRKSCEAAQELVERARSAGGPISWRHVEKSNGVQVYAGAPRSGAAGAALSAASMCGVTCVPGTVKEVASLFQLGSSRSMKEFARAHREWFYDGVVLHTLAPRTKEKPLHQVTAKWMVVQTPHGLPHRDFCYLECQDKFIDARGRKGWVLGQHSIKLPGCDELKKEFGLVRGSLYHSGFVVVESEERPGHVDVIHLVQINFKEHTPVPASFLRARVVFVAQVRNMLRSKRLNEQRYLSDLELVPRKYRARCSVCQDSFSLLLLRKLNCRKCGEVVCAACSKEFPIENRNFAATNGGEEVRKLRICMHCFQVITNAPKPTSALAEPPHSSTMSMSFMGYHDDEKHDSPDMCPPLDMSALTSSESTIPISLTSMSNAEMPTPVPTSTPSPIPVSRSRSRGRDREREREVQNELDTVARKYTMVGSTNENEEEDLVDHEHRDSEEAESDGDSFAQRDSELLLNTAGCDMNYLDADMRQFHDQSLFMRPNRSGDAPTFHGDRSFSSQLKDNMSALPVTASNEALLAPANKVINQESHVATPPYEHLPTSPKHKSEKSLDSAPRTTRPTIHRDDTFALERMDLEERQVSRTAPAGHIVLDAMGDKSSPTAVEMSTIRTDDRFVIANGSMVSAPVEGDAESLTFHEGQPNNELTPPVVPISVSSSSQEAEGDIVQTSGDELSEVRSRASSRMSFSSAPSARSSSVCSSRLDLASPPATPPTSSPAPISRLSATSASSPVAVASALELAASNDAFTLRANGSPEVTPASNHNTNSAPPAYVPDRFRKMEQSHEMQFTPKQAAALPSSKTPRQSGDSGAALDNFQLDFSASFSTNQDRSASGGNDLVVEGITRLPPPEERNRAGSTGSNDVRVRYQPFGSSVLDTVPDSDVLSTSASEDEDDSEDENMLLSARQLYERFGNTSKLSQMAGGNRPGFQRTLSQIQQSFDQLSDSESEDDTRVSTVAARRR</sequence>
<feature type="region of interest" description="Disordered" evidence="5">
    <location>
        <begin position="798"/>
        <end position="944"/>
    </location>
</feature>
<reference evidence="7" key="1">
    <citation type="submission" date="2021-02" db="EMBL/GenBank/DDBJ databases">
        <authorList>
            <person name="Palmer J.M."/>
        </authorList>
    </citation>
    <scope>NUCLEOTIDE SEQUENCE</scope>
    <source>
        <strain evidence="7">SCRP23</strain>
    </source>
</reference>
<dbReference type="GO" id="GO:0008270">
    <property type="term" value="F:zinc ion binding"/>
    <property type="evidence" value="ECO:0007669"/>
    <property type="project" value="UniProtKB-KW"/>
</dbReference>
<keyword evidence="3" id="KW-0862">Zinc</keyword>
<comment type="caution">
    <text evidence="7">The sequence shown here is derived from an EMBL/GenBank/DDBJ whole genome shotgun (WGS) entry which is preliminary data.</text>
</comment>
<dbReference type="PROSITE" id="PS50178">
    <property type="entry name" value="ZF_FYVE"/>
    <property type="match status" value="1"/>
</dbReference>
<dbReference type="AlphaFoldDB" id="A0A8T1WLP4"/>
<dbReference type="Proteomes" id="UP000693981">
    <property type="component" value="Unassembled WGS sequence"/>
</dbReference>
<feature type="compositionally biased region" description="Polar residues" evidence="5">
    <location>
        <begin position="844"/>
        <end position="853"/>
    </location>
</feature>
<name>A0A8T1WLP4_9STRA</name>
<feature type="compositionally biased region" description="Low complexity" evidence="5">
    <location>
        <begin position="726"/>
        <end position="754"/>
    </location>
</feature>
<dbReference type="EMBL" id="JAGDFL010000300">
    <property type="protein sequence ID" value="KAG7394101.1"/>
    <property type="molecule type" value="Genomic_DNA"/>
</dbReference>
<evidence type="ECO:0000256" key="3">
    <source>
        <dbReference type="ARBA" id="ARBA00022833"/>
    </source>
</evidence>
<dbReference type="OrthoDB" id="162126at2759"/>
<feature type="compositionally biased region" description="Acidic residues" evidence="5">
    <location>
        <begin position="934"/>
        <end position="944"/>
    </location>
</feature>
<feature type="region of interest" description="Disordered" evidence="5">
    <location>
        <begin position="982"/>
        <end position="1006"/>
    </location>
</feature>
<protein>
    <recommendedName>
        <fullName evidence="6">FYVE-type domain-containing protein</fullName>
    </recommendedName>
</protein>
<evidence type="ECO:0000256" key="5">
    <source>
        <dbReference type="SAM" id="MobiDB-lite"/>
    </source>
</evidence>
<dbReference type="PANTHER" id="PTHR13510">
    <property type="entry name" value="FYVE-FINGER-CONTAINING RAB5 EFFECTOR PROTEIN RABENOSYN-5-RELATED"/>
    <property type="match status" value="1"/>
</dbReference>
<organism evidence="7 8">
    <name type="scientific">Phytophthora boehmeriae</name>
    <dbReference type="NCBI Taxonomy" id="109152"/>
    <lineage>
        <taxon>Eukaryota</taxon>
        <taxon>Sar</taxon>
        <taxon>Stramenopiles</taxon>
        <taxon>Oomycota</taxon>
        <taxon>Peronosporomycetes</taxon>
        <taxon>Peronosporales</taxon>
        <taxon>Peronosporaceae</taxon>
        <taxon>Phytophthora</taxon>
    </lineage>
</organism>
<evidence type="ECO:0000313" key="7">
    <source>
        <dbReference type="EMBL" id="KAG7394101.1"/>
    </source>
</evidence>
<feature type="domain" description="FYVE-type" evidence="6">
    <location>
        <begin position="290"/>
        <end position="358"/>
    </location>
</feature>
<feature type="compositionally biased region" description="Low complexity" evidence="5">
    <location>
        <begin position="1"/>
        <end position="16"/>
    </location>
</feature>
<dbReference type="InterPro" id="IPR017455">
    <property type="entry name" value="Znf_FYVE-rel"/>
</dbReference>
<dbReference type="InterPro" id="IPR052727">
    <property type="entry name" value="Rab4/Rab5_effector"/>
</dbReference>